<accession>A0AAW1PEB0</accession>
<evidence type="ECO:0000313" key="4">
    <source>
        <dbReference type="Proteomes" id="UP001489004"/>
    </source>
</evidence>
<feature type="region of interest" description="Disordered" evidence="1">
    <location>
        <begin position="290"/>
        <end position="309"/>
    </location>
</feature>
<evidence type="ECO:0000313" key="3">
    <source>
        <dbReference type="EMBL" id="KAK9806821.1"/>
    </source>
</evidence>
<evidence type="ECO:0000259" key="2">
    <source>
        <dbReference type="Pfam" id="PF05018"/>
    </source>
</evidence>
<name>A0AAW1PEB0_9CHLO</name>
<organism evidence="3 4">
    <name type="scientific">[Myrmecia] bisecta</name>
    <dbReference type="NCBI Taxonomy" id="41462"/>
    <lineage>
        <taxon>Eukaryota</taxon>
        <taxon>Viridiplantae</taxon>
        <taxon>Chlorophyta</taxon>
        <taxon>core chlorophytes</taxon>
        <taxon>Trebouxiophyceae</taxon>
        <taxon>Trebouxiales</taxon>
        <taxon>Trebouxiaceae</taxon>
        <taxon>Myrmecia</taxon>
    </lineage>
</organism>
<reference evidence="3 4" key="1">
    <citation type="journal article" date="2024" name="Nat. Commun.">
        <title>Phylogenomics reveals the evolutionary origins of lichenization in chlorophyte algae.</title>
        <authorList>
            <person name="Puginier C."/>
            <person name="Libourel C."/>
            <person name="Otte J."/>
            <person name="Skaloud P."/>
            <person name="Haon M."/>
            <person name="Grisel S."/>
            <person name="Petersen M."/>
            <person name="Berrin J.G."/>
            <person name="Delaux P.M."/>
            <person name="Dal Grande F."/>
            <person name="Keller J."/>
        </authorList>
    </citation>
    <scope>NUCLEOTIDE SEQUENCE [LARGE SCALE GENOMIC DNA]</scope>
    <source>
        <strain evidence="3 4">SAG 2043</strain>
    </source>
</reference>
<dbReference type="Pfam" id="PF05018">
    <property type="entry name" value="CFA20_dom"/>
    <property type="match status" value="1"/>
</dbReference>
<proteinExistence type="predicted"/>
<dbReference type="Proteomes" id="UP001489004">
    <property type="component" value="Unassembled WGS sequence"/>
</dbReference>
<protein>
    <recommendedName>
        <fullName evidence="2">CFA20 domain-containing protein</fullName>
    </recommendedName>
</protein>
<dbReference type="AlphaFoldDB" id="A0AAW1PEB0"/>
<feature type="domain" description="CFA20" evidence="2">
    <location>
        <begin position="3"/>
        <end position="172"/>
    </location>
</feature>
<keyword evidence="4" id="KW-1185">Reference proteome</keyword>
<dbReference type="InterPro" id="IPR007714">
    <property type="entry name" value="CFA20_dom"/>
</dbReference>
<dbReference type="PANTHER" id="PTHR12458">
    <property type="entry name" value="ORF PROTEIN"/>
    <property type="match status" value="1"/>
</dbReference>
<comment type="caution">
    <text evidence="3">The sequence shown here is derived from an EMBL/GenBank/DDBJ whole genome shotgun (WGS) entry which is preliminary data.</text>
</comment>
<dbReference type="InterPro" id="IPR040441">
    <property type="entry name" value="CFA20/CFAP20DC"/>
</dbReference>
<gene>
    <name evidence="3" type="ORF">WJX72_003835</name>
</gene>
<dbReference type="EMBL" id="JALJOR010000013">
    <property type="protein sequence ID" value="KAK9806821.1"/>
    <property type="molecule type" value="Genomic_DNA"/>
</dbReference>
<evidence type="ECO:0000256" key="1">
    <source>
        <dbReference type="SAM" id="MobiDB-lite"/>
    </source>
</evidence>
<sequence length="338" mass="36201">MLFSHDYQAGPAFEVFSPQGSNPLANWQLSHPKSVKKVYDKSVKGYVYSCPGRSGCKMQLPKDEHKSMALLQPFLVLQLYLTPGQPLSIELSVVDQEGTHRRLYLSTAFTEIKITPLHCQIPLTLVQRGAWVNLAVHVADLVAAAFKGVAFQAVNLLILSAVFKVRRIFTLKDQPPDPSASGLGAARSVPLPMQFDFPAGIATTTQVLDFARVHAFAAAASQAARSAAHRSGIRTPLGKMRPSVQIPRSTWEGAELVAEAGLPASPSSLLPAGKLHDGGTHVAFGTRVTAQAASPGHKRSRPSSGSHTSAMGTLCDWTSHGWRAAHAGQLDSGSRRSC</sequence>